<dbReference type="GO" id="GO:0005829">
    <property type="term" value="C:cytosol"/>
    <property type="evidence" value="ECO:0007669"/>
    <property type="project" value="UniProtKB-SubCell"/>
</dbReference>
<evidence type="ECO:0000313" key="3">
    <source>
        <dbReference type="Proteomes" id="UP000076154"/>
    </source>
</evidence>
<dbReference type="GO" id="GO:0033925">
    <property type="term" value="F:mannosyl-glycoprotein endo-beta-N-acetylglucosaminidase activity"/>
    <property type="evidence" value="ECO:0007669"/>
    <property type="project" value="UniProtKB-EC"/>
</dbReference>
<dbReference type="PANTHER" id="PTHR13246">
    <property type="entry name" value="ENDO BETA N-ACETYLGLUCOSAMINIDASE"/>
    <property type="match status" value="1"/>
</dbReference>
<dbReference type="STRING" id="39966.A0A369JEP8"/>
<keyword evidence="3" id="KW-1185">Reference proteome</keyword>
<evidence type="ECO:0000313" key="2">
    <source>
        <dbReference type="EMBL" id="RDB20368.1"/>
    </source>
</evidence>
<dbReference type="InterPro" id="IPR032979">
    <property type="entry name" value="ENGase"/>
</dbReference>
<dbReference type="Gene3D" id="3.20.20.80">
    <property type="entry name" value="Glycosidases"/>
    <property type="match status" value="1"/>
</dbReference>
<gene>
    <name evidence="2" type="primary">ENGASE2</name>
    <name evidence="2" type="ORF">Hypma_012575</name>
</gene>
<dbReference type="InterPro" id="IPR005201">
    <property type="entry name" value="TIM_ENGase"/>
</dbReference>
<dbReference type="Proteomes" id="UP000076154">
    <property type="component" value="Unassembled WGS sequence"/>
</dbReference>
<dbReference type="InParanoid" id="A0A369JEP8"/>
<reference evidence="2" key="1">
    <citation type="submission" date="2018-04" db="EMBL/GenBank/DDBJ databases">
        <title>Whole genome sequencing of Hypsizygus marmoreus.</title>
        <authorList>
            <person name="Choi I.-G."/>
            <person name="Min B."/>
            <person name="Kim J.-G."/>
            <person name="Kim S."/>
            <person name="Oh Y.-L."/>
            <person name="Kong W.-S."/>
            <person name="Park H."/>
            <person name="Jeong J."/>
            <person name="Song E.-S."/>
        </authorList>
    </citation>
    <scope>NUCLEOTIDE SEQUENCE [LARGE SCALE GENOMIC DNA]</scope>
    <source>
        <strain evidence="2">51987-8</strain>
    </source>
</reference>
<dbReference type="Pfam" id="PF03644">
    <property type="entry name" value="Glyco_hydro_85"/>
    <property type="match status" value="1"/>
</dbReference>
<sequence>MPLAGKAHNVAVDTPYFSSLEELDAWAREPKRKLEGILEFIPRSSSDEPQCHGKLLVCHDYKGGYTESPSALSYTFNFWSSCDTFVYFSHHRVTVPPPGWITAAHRQGVKILGTLIFEPGGEGDCLRLLVGNLPRSVNGPAKSHVASTSLPLSPHYARLLAELARQRGFDGYLLNFECPLHGGPEQTRTLAAWITVLQSEILARVGSHGQAIWYDSVVFTGQLAWQDRLNSLNLPFFLSSSGIFSNYTWPRDFPFLSVQYFYSLDSALTGNAPNSQPHVSKKSLQDIYMGIDVWGRGSHGGGGFGSYKAITHIAPESLGLSVALFGPAWTWESEQDKPGWNWDKWWEYDSKLWVGPVSGEVEVPESPRKKGEPECPHGPFLPIASFFPRNSPPDPFDLPLHTTFSPGVGHAWFVDGTRVFQSTDGWTDIDKQCTVGDMVWPRPVLEWEGEGRDDPLPEALSSICFDDAWNGGSSLRFKLSCAGSETEEAAFRCVWLPVQSLAFQPGRRYEANFIYKLESNPDTVDVDIGLSVKLVSQDANLKDPLQITPLTIVDTDLPDGWTKLCIEFTMSDGQELPPSVTGAVGMVIAIVAQDPSQTIDISILAGQLNIYPCSPTESAPHIPVILWADYTSSQSPKDSASPSGTLTWEIAASFPPLDNLTITSPEDPVSAWKVHPSNRWFPTFLYFNVYALRYSAEGKVGQPEEAVWVGTTGLDGVKHGFVIVPENLPFWNADMVNGKVKVRFFVQGVTDRGQVLRWEHCVFVDGELVIGRA</sequence>
<organism evidence="2 3">
    <name type="scientific">Hypsizygus marmoreus</name>
    <name type="common">White beech mushroom</name>
    <name type="synonym">Agaricus marmoreus</name>
    <dbReference type="NCBI Taxonomy" id="39966"/>
    <lineage>
        <taxon>Eukaryota</taxon>
        <taxon>Fungi</taxon>
        <taxon>Dikarya</taxon>
        <taxon>Basidiomycota</taxon>
        <taxon>Agaricomycotina</taxon>
        <taxon>Agaricomycetes</taxon>
        <taxon>Agaricomycetidae</taxon>
        <taxon>Agaricales</taxon>
        <taxon>Tricholomatineae</taxon>
        <taxon>Lyophyllaceae</taxon>
        <taxon>Hypsizygus</taxon>
    </lineage>
</organism>
<feature type="domain" description="Cytosolic endo-beta-N-acetylglucosaminidase TIM barrel" evidence="1">
    <location>
        <begin position="67"/>
        <end position="412"/>
    </location>
</feature>
<proteinExistence type="predicted"/>
<dbReference type="PANTHER" id="PTHR13246:SF1">
    <property type="entry name" value="CYTOSOLIC ENDO-BETA-N-ACETYLGLUCOSAMINIDASE"/>
    <property type="match status" value="1"/>
</dbReference>
<dbReference type="AlphaFoldDB" id="A0A369JEP8"/>
<comment type="caution">
    <text evidence="2">The sequence shown here is derived from an EMBL/GenBank/DDBJ whole genome shotgun (WGS) entry which is preliminary data.</text>
</comment>
<name>A0A369JEP8_HYPMA</name>
<dbReference type="OrthoDB" id="284473at2759"/>
<dbReference type="EMBL" id="LUEZ02000069">
    <property type="protein sequence ID" value="RDB20368.1"/>
    <property type="molecule type" value="Genomic_DNA"/>
</dbReference>
<protein>
    <submittedName>
        <fullName evidence="2">Cytosolic endo-beta-N-acetylglucosaminidase 2</fullName>
    </submittedName>
</protein>
<evidence type="ECO:0000259" key="1">
    <source>
        <dbReference type="Pfam" id="PF03644"/>
    </source>
</evidence>
<dbReference type="Gene3D" id="2.60.120.260">
    <property type="entry name" value="Galactose-binding domain-like"/>
    <property type="match status" value="1"/>
</dbReference>
<accession>A0A369JEP8</accession>